<keyword evidence="3" id="KW-1185">Reference proteome</keyword>
<dbReference type="AlphaFoldDB" id="A0A8I0PDN8"/>
<dbReference type="Pfam" id="PF20698">
    <property type="entry name" value="PIN-TPR-GreABC"/>
    <property type="match status" value="1"/>
</dbReference>
<organism evidence="2 3">
    <name type="scientific">Streptomyces stelliscabiei</name>
    <dbReference type="NCBI Taxonomy" id="146820"/>
    <lineage>
        <taxon>Bacteria</taxon>
        <taxon>Bacillati</taxon>
        <taxon>Actinomycetota</taxon>
        <taxon>Actinomycetes</taxon>
        <taxon>Kitasatosporales</taxon>
        <taxon>Streptomycetaceae</taxon>
        <taxon>Streptomyces</taxon>
    </lineage>
</organism>
<dbReference type="InterPro" id="IPR048987">
    <property type="entry name" value="PIN-TPR-GreABC"/>
</dbReference>
<reference evidence="2 3" key="1">
    <citation type="submission" date="2020-10" db="EMBL/GenBank/DDBJ databases">
        <title>Sequencing the genomes of 1000 actinobacteria strains.</title>
        <authorList>
            <person name="Klenk H.-P."/>
        </authorList>
    </citation>
    <scope>NUCLEOTIDE SEQUENCE [LARGE SCALE GENOMIC DNA]</scope>
    <source>
        <strain evidence="2 3">DSM 41803</strain>
    </source>
</reference>
<dbReference type="Proteomes" id="UP000629287">
    <property type="component" value="Unassembled WGS sequence"/>
</dbReference>
<sequence>MSEQLIGQRQVVMTTDQLLADTLQAKESIALRSDMTLAWDERSASTAVLTSTPEQLAALRSTSARPVEIMQSAPRVSRPELRSLPRLPSGRRGTEWLTAVDYAKEHGHILWCDDRILRAVARSQGVASFGTLALIDACVQSNLMEPREGLVMKAELLRNYYVDIPFFADLYSTAAQADGWQATAVAVAVSRPGAWSDPQAAAAFVLNAASQTIGSLPHEASAWLSAAYAGLYRATLPSHRPRNLQVLSWQVITQPWVSASSLPFVLAGLHAGREDVADTDAPLRAAITQYYGALVDQFGHITAASTLMSLFALTEGEDKATAARTVLTYLAR</sequence>
<proteinExistence type="predicted"/>
<evidence type="ECO:0000313" key="2">
    <source>
        <dbReference type="EMBL" id="MBE1601659.1"/>
    </source>
</evidence>
<comment type="caution">
    <text evidence="2">The sequence shown here is derived from an EMBL/GenBank/DDBJ whole genome shotgun (WGS) entry which is preliminary data.</text>
</comment>
<evidence type="ECO:0000313" key="3">
    <source>
        <dbReference type="Proteomes" id="UP000629287"/>
    </source>
</evidence>
<accession>A0A8I0PDN8</accession>
<dbReference type="GeneID" id="24306035"/>
<evidence type="ECO:0000259" key="1">
    <source>
        <dbReference type="Pfam" id="PF20698"/>
    </source>
</evidence>
<name>A0A8I0PDN8_9ACTN</name>
<dbReference type="RefSeq" id="WP_012999265.1">
    <property type="nucleotide sequence ID" value="NZ_JADBGF010000001.1"/>
</dbReference>
<gene>
    <name evidence="2" type="ORF">H4687_007788</name>
</gene>
<dbReference type="EMBL" id="JADBGF010000001">
    <property type="protein sequence ID" value="MBE1601659.1"/>
    <property type="molecule type" value="Genomic_DNA"/>
</dbReference>
<feature type="domain" description="PIN" evidence="1">
    <location>
        <begin position="2"/>
        <end position="123"/>
    </location>
</feature>
<dbReference type="OrthoDB" id="5140156at2"/>
<protein>
    <recommendedName>
        <fullName evidence="1">PIN domain-containing protein</fullName>
    </recommendedName>
</protein>